<dbReference type="Gene3D" id="3.30.70.270">
    <property type="match status" value="1"/>
</dbReference>
<dbReference type="SUPFAM" id="SSF141868">
    <property type="entry name" value="EAL domain-like"/>
    <property type="match status" value="1"/>
</dbReference>
<dbReference type="SMART" id="SM00052">
    <property type="entry name" value="EAL"/>
    <property type="match status" value="1"/>
</dbReference>
<dbReference type="InterPro" id="IPR052155">
    <property type="entry name" value="Biofilm_reg_signaling"/>
</dbReference>
<dbReference type="InterPro" id="IPR000014">
    <property type="entry name" value="PAS"/>
</dbReference>
<dbReference type="NCBIfam" id="TIGR00229">
    <property type="entry name" value="sensory_box"/>
    <property type="match status" value="1"/>
</dbReference>
<evidence type="ECO:0000313" key="3">
    <source>
        <dbReference type="EMBL" id="MBU3803170.1"/>
    </source>
</evidence>
<dbReference type="CDD" id="cd01948">
    <property type="entry name" value="EAL"/>
    <property type="match status" value="1"/>
</dbReference>
<dbReference type="CDD" id="cd01949">
    <property type="entry name" value="GGDEF"/>
    <property type="match status" value="1"/>
</dbReference>
<dbReference type="InterPro" id="IPR029787">
    <property type="entry name" value="Nucleotide_cyclase"/>
</dbReference>
<dbReference type="AlphaFoldDB" id="A0A9E2K9I3"/>
<feature type="domain" description="EAL" evidence="1">
    <location>
        <begin position="312"/>
        <end position="566"/>
    </location>
</feature>
<comment type="caution">
    <text evidence="3">The sequence shown here is derived from an EMBL/GenBank/DDBJ whole genome shotgun (WGS) entry which is preliminary data.</text>
</comment>
<dbReference type="EMBL" id="JAHLFQ010000005">
    <property type="protein sequence ID" value="MBU3803170.1"/>
    <property type="molecule type" value="Genomic_DNA"/>
</dbReference>
<dbReference type="PROSITE" id="PS50887">
    <property type="entry name" value="GGDEF"/>
    <property type="match status" value="1"/>
</dbReference>
<dbReference type="InterPro" id="IPR035965">
    <property type="entry name" value="PAS-like_dom_sf"/>
</dbReference>
<dbReference type="PROSITE" id="PS50883">
    <property type="entry name" value="EAL"/>
    <property type="match status" value="1"/>
</dbReference>
<name>A0A9E2K9I3_9FIRM</name>
<sequence length="567" mass="65570">MKELNDINESTLIDILGKIVNEMEDWVIISDKSGKIVYANDTVFKDCCTTKEAVLGEDMCMFVGVDLSDDETLKHIQNFINKGERFEFITNRFVQGNKRLYLANLLTTVWDNDNLEYYVCISKDITNTQRLKEEVYKANYFDALTNYPNHKVFIERLNKQIHKSKKNKTKFAVSLLDIRKLSEINNTYGMGIGDHIIKEVGDRIKRELNENQEIFKYGGNVFAIIEQDVKDEVQVGTFLMKIHHMMNEPIQIHNRHMYVEFKSGVAFYPNDSLQSLQLIDRAQIALLHAKKQKGIVPYMYYSKGIQEEVENSLQIETDLQLAVENDEFIVYYQPFVELKEEKLVGMEALVRRRKENGEIVFPSAFIENLEKMHLIEKVGIRILEKVCIQLREWLNKGYDVVPVSVNLSALQFKNPNLAKDIKNVLQKYDIPSRYIVLEITETTVMEDVGITQLIIEELKTYGFAISIDDFGTGYASIGYLKKFMFDHLKIDISFIREIVANAKDRTIVEAIISIARTLDLKTIAEGIESEEQLDVMSALGCEMGQGFLWDKPITAAQIEEKYFNFYL</sequence>
<evidence type="ECO:0000313" key="4">
    <source>
        <dbReference type="Proteomes" id="UP000824229"/>
    </source>
</evidence>
<evidence type="ECO:0000259" key="2">
    <source>
        <dbReference type="PROSITE" id="PS50887"/>
    </source>
</evidence>
<dbReference type="SUPFAM" id="SSF55785">
    <property type="entry name" value="PYP-like sensor domain (PAS domain)"/>
    <property type="match status" value="1"/>
</dbReference>
<dbReference type="PANTHER" id="PTHR44757">
    <property type="entry name" value="DIGUANYLATE CYCLASE DGCP"/>
    <property type="match status" value="1"/>
</dbReference>
<dbReference type="PANTHER" id="PTHR44757:SF2">
    <property type="entry name" value="BIOFILM ARCHITECTURE MAINTENANCE PROTEIN MBAA"/>
    <property type="match status" value="1"/>
</dbReference>
<gene>
    <name evidence="3" type="ORF">H9872_00205</name>
</gene>
<evidence type="ECO:0000259" key="1">
    <source>
        <dbReference type="PROSITE" id="PS50883"/>
    </source>
</evidence>
<dbReference type="InterPro" id="IPR043128">
    <property type="entry name" value="Rev_trsase/Diguanyl_cyclase"/>
</dbReference>
<dbReference type="Pfam" id="PF13426">
    <property type="entry name" value="PAS_9"/>
    <property type="match status" value="1"/>
</dbReference>
<dbReference type="SMART" id="SM00267">
    <property type="entry name" value="GGDEF"/>
    <property type="match status" value="1"/>
</dbReference>
<protein>
    <submittedName>
        <fullName evidence="3">EAL domain-containing protein</fullName>
    </submittedName>
</protein>
<dbReference type="InterPro" id="IPR000160">
    <property type="entry name" value="GGDEF_dom"/>
</dbReference>
<dbReference type="NCBIfam" id="TIGR00254">
    <property type="entry name" value="GGDEF"/>
    <property type="match status" value="1"/>
</dbReference>
<dbReference type="Proteomes" id="UP000824229">
    <property type="component" value="Unassembled WGS sequence"/>
</dbReference>
<dbReference type="Gene3D" id="3.30.450.20">
    <property type="entry name" value="PAS domain"/>
    <property type="match status" value="1"/>
</dbReference>
<reference evidence="3" key="2">
    <citation type="submission" date="2021-04" db="EMBL/GenBank/DDBJ databases">
        <authorList>
            <person name="Gilroy R."/>
        </authorList>
    </citation>
    <scope>NUCLEOTIDE SEQUENCE</scope>
    <source>
        <strain evidence="3">B5-657</strain>
    </source>
</reference>
<reference evidence="3" key="1">
    <citation type="journal article" date="2021" name="PeerJ">
        <title>Extensive microbial diversity within the chicken gut microbiome revealed by metagenomics and culture.</title>
        <authorList>
            <person name="Gilroy R."/>
            <person name="Ravi A."/>
            <person name="Getino M."/>
            <person name="Pursley I."/>
            <person name="Horton D.L."/>
            <person name="Alikhan N.F."/>
            <person name="Baker D."/>
            <person name="Gharbi K."/>
            <person name="Hall N."/>
            <person name="Watson M."/>
            <person name="Adriaenssens E.M."/>
            <person name="Foster-Nyarko E."/>
            <person name="Jarju S."/>
            <person name="Secka A."/>
            <person name="Antonio M."/>
            <person name="Oren A."/>
            <person name="Chaudhuri R.R."/>
            <person name="La Ragione R."/>
            <person name="Hildebrand F."/>
            <person name="Pallen M.J."/>
        </authorList>
    </citation>
    <scope>NUCLEOTIDE SEQUENCE</scope>
    <source>
        <strain evidence="3">B5-657</strain>
    </source>
</reference>
<proteinExistence type="predicted"/>
<organism evidence="3 4">
    <name type="scientific">Candidatus Cellulosilyticum pullistercoris</name>
    <dbReference type="NCBI Taxonomy" id="2838521"/>
    <lineage>
        <taxon>Bacteria</taxon>
        <taxon>Bacillati</taxon>
        <taxon>Bacillota</taxon>
        <taxon>Clostridia</taxon>
        <taxon>Lachnospirales</taxon>
        <taxon>Cellulosilyticaceae</taxon>
        <taxon>Cellulosilyticum</taxon>
    </lineage>
</organism>
<accession>A0A9E2K9I3</accession>
<dbReference type="Pfam" id="PF00563">
    <property type="entry name" value="EAL"/>
    <property type="match status" value="1"/>
</dbReference>
<dbReference type="SUPFAM" id="SSF55073">
    <property type="entry name" value="Nucleotide cyclase"/>
    <property type="match status" value="1"/>
</dbReference>
<dbReference type="InterPro" id="IPR035919">
    <property type="entry name" value="EAL_sf"/>
</dbReference>
<dbReference type="Gene3D" id="3.20.20.450">
    <property type="entry name" value="EAL domain"/>
    <property type="match status" value="1"/>
</dbReference>
<dbReference type="Pfam" id="PF00990">
    <property type="entry name" value="GGDEF"/>
    <property type="match status" value="1"/>
</dbReference>
<feature type="domain" description="GGDEF" evidence="2">
    <location>
        <begin position="169"/>
        <end position="303"/>
    </location>
</feature>
<dbReference type="InterPro" id="IPR001633">
    <property type="entry name" value="EAL_dom"/>
</dbReference>